<dbReference type="Pfam" id="PF00494">
    <property type="entry name" value="SQS_PSY"/>
    <property type="match status" value="1"/>
</dbReference>
<dbReference type="OrthoDB" id="9807580at2"/>
<keyword evidence="4" id="KW-1185">Reference proteome</keyword>
<dbReference type="Proteomes" id="UP000000771">
    <property type="component" value="Chromosome"/>
</dbReference>
<evidence type="ECO:0000256" key="2">
    <source>
        <dbReference type="ARBA" id="ARBA00022679"/>
    </source>
</evidence>
<dbReference type="InterPro" id="IPR019845">
    <property type="entry name" value="Squalene/phytoene_synthase_CS"/>
</dbReference>
<dbReference type="RefSeq" id="WP_015797935.1">
    <property type="nucleotide sequence ID" value="NC_013124.1"/>
</dbReference>
<dbReference type="Gene3D" id="1.10.600.10">
    <property type="entry name" value="Farnesyl Diphosphate Synthase"/>
    <property type="match status" value="1"/>
</dbReference>
<evidence type="ECO:0000313" key="3">
    <source>
        <dbReference type="EMBL" id="ACU53436.1"/>
    </source>
</evidence>
<dbReference type="eggNOG" id="COG1562">
    <property type="taxonomic scope" value="Bacteria"/>
</dbReference>
<evidence type="ECO:0000313" key="4">
    <source>
        <dbReference type="Proteomes" id="UP000000771"/>
    </source>
</evidence>
<protein>
    <submittedName>
        <fullName evidence="3">Squalene/phytoene synthase</fullName>
    </submittedName>
</protein>
<evidence type="ECO:0000256" key="1">
    <source>
        <dbReference type="ARBA" id="ARBA00004684"/>
    </source>
</evidence>
<dbReference type="HOGENOM" id="CLU_037269_1_2_11"/>
<dbReference type="KEGG" id="afo:Afer_0469"/>
<dbReference type="SFLD" id="SFLDG01018">
    <property type="entry name" value="Squalene/Phytoene_Synthase_Lik"/>
    <property type="match status" value="1"/>
</dbReference>
<dbReference type="PROSITE" id="PS01045">
    <property type="entry name" value="SQUALEN_PHYTOEN_SYN_2"/>
    <property type="match status" value="1"/>
</dbReference>
<dbReference type="SFLD" id="SFLDG01212">
    <property type="entry name" value="Phytoene_synthase_like"/>
    <property type="match status" value="1"/>
</dbReference>
<dbReference type="UniPathway" id="UPA00799"/>
<dbReference type="GO" id="GO:0016117">
    <property type="term" value="P:carotenoid biosynthetic process"/>
    <property type="evidence" value="ECO:0007669"/>
    <property type="project" value="UniProtKB-ARBA"/>
</dbReference>
<dbReference type="InterPro" id="IPR008949">
    <property type="entry name" value="Isoprenoid_synthase_dom_sf"/>
</dbReference>
<dbReference type="InterPro" id="IPR002060">
    <property type="entry name" value="Squ/phyt_synthse"/>
</dbReference>
<dbReference type="SFLD" id="SFLDS00005">
    <property type="entry name" value="Isoprenoid_Synthase_Type_I"/>
    <property type="match status" value="1"/>
</dbReference>
<dbReference type="SUPFAM" id="SSF48576">
    <property type="entry name" value="Terpenoid synthases"/>
    <property type="match status" value="1"/>
</dbReference>
<gene>
    <name evidence="3" type="ordered locus">Afer_0469</name>
</gene>
<dbReference type="STRING" id="525909.Afer_0469"/>
<proteinExistence type="predicted"/>
<organism evidence="3 4">
    <name type="scientific">Acidimicrobium ferrooxidans (strain DSM 10331 / JCM 15462 / NBRC 103882 / ICP)</name>
    <dbReference type="NCBI Taxonomy" id="525909"/>
    <lineage>
        <taxon>Bacteria</taxon>
        <taxon>Bacillati</taxon>
        <taxon>Actinomycetota</taxon>
        <taxon>Acidimicrobiia</taxon>
        <taxon>Acidimicrobiales</taxon>
        <taxon>Acidimicrobiaceae</taxon>
        <taxon>Acidimicrobium</taxon>
    </lineage>
</organism>
<keyword evidence="2" id="KW-0808">Transferase</keyword>
<comment type="pathway">
    <text evidence="1">Carotenoid biosynthesis; phytoene biosynthesis.</text>
</comment>
<dbReference type="CDD" id="cd00683">
    <property type="entry name" value="Trans_IPPS_HH"/>
    <property type="match status" value="1"/>
</dbReference>
<dbReference type="GO" id="GO:0004311">
    <property type="term" value="F:geranylgeranyl diphosphate synthase activity"/>
    <property type="evidence" value="ECO:0007669"/>
    <property type="project" value="InterPro"/>
</dbReference>
<dbReference type="EMBL" id="CP001631">
    <property type="protein sequence ID" value="ACU53436.1"/>
    <property type="molecule type" value="Genomic_DNA"/>
</dbReference>
<name>C7M342_ACIFD</name>
<dbReference type="AlphaFoldDB" id="C7M342"/>
<dbReference type="GO" id="GO:0051996">
    <property type="term" value="F:squalene synthase [NAD(P)H] activity"/>
    <property type="evidence" value="ECO:0007669"/>
    <property type="project" value="InterPro"/>
</dbReference>
<dbReference type="InterPro" id="IPR033904">
    <property type="entry name" value="Trans_IPPS_HH"/>
</dbReference>
<dbReference type="InterPro" id="IPR044843">
    <property type="entry name" value="Trans_IPPS_bact-type"/>
</dbReference>
<sequence>MMRQSAGLSSTRSVARRYGRTYYLASRLLEPDARPGIWAIYAFCRRADDIVDGSATTDEKRRGLDELEAMLCQALVRGGSDDPALDALVSTYERWQIEPETLARFLGAMRRDLTVRRYQRWDDLLDYMEGSAAVIGEMVLPILGGPPAAREPARALGLAFQLTNFIRDVGEDLDRGRIYLPLEDVANHGALDDLLARRPSPAVRALVRFEIERARTLYRDSLAGDPLLPRASRRCVEVARELYSAIMLEVERNDYDVLTRRAIVPKRRRAAEVVRALVAPRALPRLLAEEGARA</sequence>
<accession>C7M342</accession>
<reference evidence="3 4" key="1">
    <citation type="journal article" date="2009" name="Stand. Genomic Sci.">
        <title>Complete genome sequence of Acidimicrobium ferrooxidans type strain (ICP).</title>
        <authorList>
            <person name="Clum A."/>
            <person name="Nolan M."/>
            <person name="Lang E."/>
            <person name="Glavina Del Rio T."/>
            <person name="Tice H."/>
            <person name="Copeland A."/>
            <person name="Cheng J.F."/>
            <person name="Lucas S."/>
            <person name="Chen F."/>
            <person name="Bruce D."/>
            <person name="Goodwin L."/>
            <person name="Pitluck S."/>
            <person name="Ivanova N."/>
            <person name="Mavrommatis K."/>
            <person name="Mikhailova N."/>
            <person name="Pati A."/>
            <person name="Chen A."/>
            <person name="Palaniappan K."/>
            <person name="Goker M."/>
            <person name="Spring S."/>
            <person name="Land M."/>
            <person name="Hauser L."/>
            <person name="Chang Y.J."/>
            <person name="Jeffries C.C."/>
            <person name="Chain P."/>
            <person name="Bristow J."/>
            <person name="Eisen J.A."/>
            <person name="Markowitz V."/>
            <person name="Hugenholtz P."/>
            <person name="Kyrpides N.C."/>
            <person name="Klenk H.P."/>
            <person name="Lapidus A."/>
        </authorList>
    </citation>
    <scope>NUCLEOTIDE SEQUENCE [LARGE SCALE GENOMIC DNA]</scope>
    <source>
        <strain evidence="4">DSM 10331 / JCM 15462 / NBRC 103882 / ICP</strain>
    </source>
</reference>
<dbReference type="PANTHER" id="PTHR31480">
    <property type="entry name" value="BIFUNCTIONAL LYCOPENE CYCLASE/PHYTOENE SYNTHASE"/>
    <property type="match status" value="1"/>
</dbReference>